<organism evidence="1 2">
    <name type="scientific">Candidatus Ordinivivax streblomastigis</name>
    <dbReference type="NCBI Taxonomy" id="2540710"/>
    <lineage>
        <taxon>Bacteria</taxon>
        <taxon>Pseudomonadati</taxon>
        <taxon>Bacteroidota</taxon>
        <taxon>Bacteroidia</taxon>
        <taxon>Bacteroidales</taxon>
        <taxon>Candidatus Ordinivivax</taxon>
    </lineage>
</organism>
<reference evidence="1 2" key="1">
    <citation type="submission" date="2019-03" db="EMBL/GenBank/DDBJ databases">
        <title>Single cell metagenomics reveals metabolic interactions within the superorganism composed of flagellate Streblomastix strix and complex community of Bacteroidetes bacteria on its surface.</title>
        <authorList>
            <person name="Treitli S.C."/>
            <person name="Kolisko M."/>
            <person name="Husnik F."/>
            <person name="Keeling P."/>
            <person name="Hampl V."/>
        </authorList>
    </citation>
    <scope>NUCLEOTIDE SEQUENCE [LARGE SCALE GENOMIC DNA]</scope>
    <source>
        <strain evidence="1">St1</strain>
    </source>
</reference>
<evidence type="ECO:0000313" key="1">
    <source>
        <dbReference type="EMBL" id="KAA6303187.1"/>
    </source>
</evidence>
<comment type="caution">
    <text evidence="1">The sequence shown here is derived from an EMBL/GenBank/DDBJ whole genome shotgun (WGS) entry which is preliminary data.</text>
</comment>
<sequence length="97" mass="11184">MEKRITSITDGINRRFFSAVDALVTMGRAHSLEALCKEFALHPPRYREMRLTYGVTPNPNSKPSRYVNIEMDAIYHLCSKYSVSAEWLMLGRGKIFK</sequence>
<evidence type="ECO:0000313" key="2">
    <source>
        <dbReference type="Proteomes" id="UP000324575"/>
    </source>
</evidence>
<proteinExistence type="predicted"/>
<dbReference type="Proteomes" id="UP000324575">
    <property type="component" value="Unassembled WGS sequence"/>
</dbReference>
<protein>
    <submittedName>
        <fullName evidence="1">Uncharacterized protein</fullName>
    </submittedName>
</protein>
<dbReference type="AlphaFoldDB" id="A0A5M8P3W0"/>
<name>A0A5M8P3W0_9BACT</name>
<dbReference type="EMBL" id="SNRX01000003">
    <property type="protein sequence ID" value="KAA6303187.1"/>
    <property type="molecule type" value="Genomic_DNA"/>
</dbReference>
<gene>
    <name evidence="1" type="ORF">EZS26_000790</name>
</gene>
<accession>A0A5M8P3W0</accession>